<dbReference type="Pfam" id="PF04938">
    <property type="entry name" value="SIP1"/>
    <property type="match status" value="1"/>
</dbReference>
<dbReference type="EMBL" id="JAACJJ010000028">
    <property type="protein sequence ID" value="KAF5322687.1"/>
    <property type="molecule type" value="Genomic_DNA"/>
</dbReference>
<protein>
    <submittedName>
        <fullName evidence="3">Uncharacterized protein</fullName>
    </submittedName>
</protein>
<evidence type="ECO:0000256" key="1">
    <source>
        <dbReference type="ARBA" id="ARBA00025758"/>
    </source>
</evidence>
<organism evidence="3 4">
    <name type="scientific">Psilocybe cf. subviscida</name>
    <dbReference type="NCBI Taxonomy" id="2480587"/>
    <lineage>
        <taxon>Eukaryota</taxon>
        <taxon>Fungi</taxon>
        <taxon>Dikarya</taxon>
        <taxon>Basidiomycota</taxon>
        <taxon>Agaricomycotina</taxon>
        <taxon>Agaricomycetes</taxon>
        <taxon>Agaricomycetidae</taxon>
        <taxon>Agaricales</taxon>
        <taxon>Agaricineae</taxon>
        <taxon>Strophariaceae</taxon>
        <taxon>Psilocybe</taxon>
    </lineage>
</organism>
<feature type="region of interest" description="Disordered" evidence="2">
    <location>
        <begin position="62"/>
        <end position="84"/>
    </location>
</feature>
<accession>A0A8H5BIB3</accession>
<dbReference type="GO" id="GO:0000387">
    <property type="term" value="P:spliceosomal snRNP assembly"/>
    <property type="evidence" value="ECO:0007669"/>
    <property type="project" value="InterPro"/>
</dbReference>
<keyword evidence="4" id="KW-1185">Reference proteome</keyword>
<dbReference type="AlphaFoldDB" id="A0A8H5BIB3"/>
<evidence type="ECO:0000256" key="2">
    <source>
        <dbReference type="SAM" id="MobiDB-lite"/>
    </source>
</evidence>
<comment type="similarity">
    <text evidence="1">Belongs to the gemin-2 family.</text>
</comment>
<reference evidence="3 4" key="1">
    <citation type="journal article" date="2020" name="ISME J.">
        <title>Uncovering the hidden diversity of litter-decomposition mechanisms in mushroom-forming fungi.</title>
        <authorList>
            <person name="Floudas D."/>
            <person name="Bentzer J."/>
            <person name="Ahren D."/>
            <person name="Johansson T."/>
            <person name="Persson P."/>
            <person name="Tunlid A."/>
        </authorList>
    </citation>
    <scope>NUCLEOTIDE SEQUENCE [LARGE SCALE GENOMIC DNA]</scope>
    <source>
        <strain evidence="3 4">CBS 101986</strain>
    </source>
</reference>
<dbReference type="Gene3D" id="1.20.58.1070">
    <property type="match status" value="1"/>
</dbReference>
<dbReference type="GO" id="GO:0032797">
    <property type="term" value="C:SMN complex"/>
    <property type="evidence" value="ECO:0007669"/>
    <property type="project" value="TreeGrafter"/>
</dbReference>
<evidence type="ECO:0000313" key="3">
    <source>
        <dbReference type="EMBL" id="KAF5322687.1"/>
    </source>
</evidence>
<gene>
    <name evidence="3" type="ORF">D9619_000666</name>
</gene>
<comment type="caution">
    <text evidence="3">The sequence shown here is derived from an EMBL/GenBank/DDBJ whole genome shotgun (WGS) entry which is preliminary data.</text>
</comment>
<dbReference type="PANTHER" id="PTHR12794:SF0">
    <property type="entry name" value="GEM-ASSOCIATED PROTEIN 2"/>
    <property type="match status" value="1"/>
</dbReference>
<evidence type="ECO:0000313" key="4">
    <source>
        <dbReference type="Proteomes" id="UP000567179"/>
    </source>
</evidence>
<feature type="region of interest" description="Disordered" evidence="2">
    <location>
        <begin position="1"/>
        <end position="37"/>
    </location>
</feature>
<dbReference type="InterPro" id="IPR035426">
    <property type="entry name" value="Gemin2/Brr1"/>
</dbReference>
<sequence>MSSSKRKRDDYNDDDHEEDSPSYGRQILPVANLPEDFNDEPMDGLQYLFMVRRDARKLPGTVRVDNPYAQPEEPLESAPSPHPVPTHLLLPSEEWRKAFEYRFNNFRKNFNQTTTSIGPVLPVQSRLMPEKKDRDLWWAFLSGRAEEEWTPIKKGKQKRVVPQQSTSGAGRAHSNANVFPPATDEGGPVADNSSWNNDEGEVEEVLRLNPAETLPSPIGTPAPLDHLERMTQPSATPAPPSEERLMPRECTTQLLKLIDEASNCTAPSHVFYALDQYLSADTRI</sequence>
<dbReference type="PANTHER" id="PTHR12794">
    <property type="entry name" value="GEMIN2"/>
    <property type="match status" value="1"/>
</dbReference>
<name>A0A8H5BIB3_9AGAR</name>
<proteinExistence type="inferred from homology"/>
<dbReference type="GO" id="GO:0005634">
    <property type="term" value="C:nucleus"/>
    <property type="evidence" value="ECO:0007669"/>
    <property type="project" value="TreeGrafter"/>
</dbReference>
<feature type="region of interest" description="Disordered" evidence="2">
    <location>
        <begin position="153"/>
        <end position="191"/>
    </location>
</feature>
<dbReference type="Proteomes" id="UP000567179">
    <property type="component" value="Unassembled WGS sequence"/>
</dbReference>
<feature type="compositionally biased region" description="Acidic residues" evidence="2">
    <location>
        <begin position="11"/>
        <end position="20"/>
    </location>
</feature>
<dbReference type="OrthoDB" id="428895at2759"/>